<accession>A0A4Y9FCC2</accession>
<evidence type="ECO:0000313" key="2">
    <source>
        <dbReference type="Proteomes" id="UP000297668"/>
    </source>
</evidence>
<dbReference type="RefSeq" id="WP_135260260.1">
    <property type="nucleotide sequence ID" value="NZ_JAKEDU010000004.1"/>
</dbReference>
<reference evidence="1 2" key="1">
    <citation type="submission" date="2019-03" db="EMBL/GenBank/DDBJ databases">
        <title>Thermus tengchongensis species for the arsenic transformation mechanism.</title>
        <authorList>
            <person name="Yuan G.C."/>
        </authorList>
    </citation>
    <scope>NUCLEOTIDE SEQUENCE [LARGE SCALE GENOMIC DNA]</scope>
    <source>
        <strain evidence="1 2">15W</strain>
    </source>
</reference>
<protein>
    <submittedName>
        <fullName evidence="1">Uncharacterized protein</fullName>
    </submittedName>
</protein>
<organism evidence="1 2">
    <name type="scientific">Thermus tengchongensis</name>
    <dbReference type="NCBI Taxonomy" id="1214928"/>
    <lineage>
        <taxon>Bacteria</taxon>
        <taxon>Thermotogati</taxon>
        <taxon>Deinococcota</taxon>
        <taxon>Deinococci</taxon>
        <taxon>Thermales</taxon>
        <taxon>Thermaceae</taxon>
        <taxon>Thermus</taxon>
    </lineage>
</organism>
<dbReference type="AlphaFoldDB" id="A0A4Y9FCC2"/>
<gene>
    <name evidence="1" type="ORF">E0687_07050</name>
</gene>
<proteinExistence type="predicted"/>
<dbReference type="Proteomes" id="UP000297668">
    <property type="component" value="Unassembled WGS sequence"/>
</dbReference>
<sequence length="122" mass="13695">MYRDWRWQDGDFAFTPRGDAALAEGMEVVRQDLLARLVSPRGSHWAFPAEGSRVPEFVAAPADELTLTELQQEAELTCLEDARVREAASEWAEDPAAYDGARALRLRLTLAEGVLELLLRRP</sequence>
<name>A0A4Y9FCC2_9DEIN</name>
<dbReference type="EMBL" id="SJZF01000011">
    <property type="protein sequence ID" value="TFU26143.1"/>
    <property type="molecule type" value="Genomic_DNA"/>
</dbReference>
<dbReference type="Gene3D" id="3.10.450.40">
    <property type="match status" value="1"/>
</dbReference>
<evidence type="ECO:0000313" key="1">
    <source>
        <dbReference type="EMBL" id="TFU26143.1"/>
    </source>
</evidence>
<comment type="caution">
    <text evidence="1">The sequence shown here is derived from an EMBL/GenBank/DDBJ whole genome shotgun (WGS) entry which is preliminary data.</text>
</comment>
<dbReference type="SUPFAM" id="SSF160719">
    <property type="entry name" value="gpW/gp25-like"/>
    <property type="match status" value="1"/>
</dbReference>